<dbReference type="PANTHER" id="PTHR30461:SF23">
    <property type="entry name" value="DNA RECOMBINASE-RELATED"/>
    <property type="match status" value="1"/>
</dbReference>
<dbReference type="GO" id="GO:0000150">
    <property type="term" value="F:DNA strand exchange activity"/>
    <property type="evidence" value="ECO:0007669"/>
    <property type="project" value="InterPro"/>
</dbReference>
<gene>
    <name evidence="5" type="ORF">B2A_15642</name>
</gene>
<organism evidence="5">
    <name type="scientific">mine drainage metagenome</name>
    <dbReference type="NCBI Taxonomy" id="410659"/>
    <lineage>
        <taxon>unclassified sequences</taxon>
        <taxon>metagenomes</taxon>
        <taxon>ecological metagenomes</taxon>
    </lineage>
</organism>
<feature type="coiled-coil region" evidence="1">
    <location>
        <begin position="411"/>
        <end position="463"/>
    </location>
</feature>
<dbReference type="GO" id="GO:0003677">
    <property type="term" value="F:DNA binding"/>
    <property type="evidence" value="ECO:0007669"/>
    <property type="project" value="InterPro"/>
</dbReference>
<proteinExistence type="predicted"/>
<dbReference type="InterPro" id="IPR050639">
    <property type="entry name" value="SSR_resolvase"/>
</dbReference>
<feature type="domain" description="Recombinase" evidence="4">
    <location>
        <begin position="167"/>
        <end position="312"/>
    </location>
</feature>
<dbReference type="InterPro" id="IPR036162">
    <property type="entry name" value="Resolvase-like_N_sf"/>
</dbReference>
<accession>T0Z9G8</accession>
<evidence type="ECO:0000259" key="3">
    <source>
        <dbReference type="PROSITE" id="PS51736"/>
    </source>
</evidence>
<dbReference type="SMART" id="SM00857">
    <property type="entry name" value="Resolvase"/>
    <property type="match status" value="1"/>
</dbReference>
<evidence type="ECO:0000256" key="1">
    <source>
        <dbReference type="SAM" id="Coils"/>
    </source>
</evidence>
<name>T0Z9G8_9ZZZZ</name>
<dbReference type="Gene3D" id="3.40.50.1390">
    <property type="entry name" value="Resolvase, N-terminal catalytic domain"/>
    <property type="match status" value="1"/>
</dbReference>
<evidence type="ECO:0000259" key="4">
    <source>
        <dbReference type="PROSITE" id="PS51737"/>
    </source>
</evidence>
<dbReference type="EMBL" id="AUZZ01011376">
    <property type="protein sequence ID" value="EQD26435.1"/>
    <property type="molecule type" value="Genomic_DNA"/>
</dbReference>
<dbReference type="Pfam" id="PF00239">
    <property type="entry name" value="Resolvase"/>
    <property type="match status" value="1"/>
</dbReference>
<dbReference type="Pfam" id="PF12728">
    <property type="entry name" value="HTH_17"/>
    <property type="match status" value="1"/>
</dbReference>
<dbReference type="Gene3D" id="3.90.1750.20">
    <property type="entry name" value="Putative Large Serine Recombinase, Chain B, Domain 2"/>
    <property type="match status" value="1"/>
</dbReference>
<dbReference type="PROSITE" id="PS51736">
    <property type="entry name" value="RECOMBINASES_3"/>
    <property type="match status" value="1"/>
</dbReference>
<evidence type="ECO:0000256" key="2">
    <source>
        <dbReference type="SAM" id="MobiDB-lite"/>
    </source>
</evidence>
<reference evidence="5" key="2">
    <citation type="journal article" date="2014" name="ISME J.">
        <title>Microbial stratification in low pH oxic and suboxic macroscopic growths along an acid mine drainage.</title>
        <authorList>
            <person name="Mendez-Garcia C."/>
            <person name="Mesa V."/>
            <person name="Sprenger R.R."/>
            <person name="Richter M."/>
            <person name="Diez M.S."/>
            <person name="Solano J."/>
            <person name="Bargiela R."/>
            <person name="Golyshina O.V."/>
            <person name="Manteca A."/>
            <person name="Ramos J.L."/>
            <person name="Gallego J.R."/>
            <person name="Llorente I."/>
            <person name="Martins Dos Santos V.A."/>
            <person name="Jensen O.N."/>
            <person name="Pelaez A.I."/>
            <person name="Sanchez J."/>
            <person name="Ferrer M."/>
        </authorList>
    </citation>
    <scope>NUCLEOTIDE SEQUENCE</scope>
</reference>
<dbReference type="InterPro" id="IPR038109">
    <property type="entry name" value="DNA_bind_recomb_sf"/>
</dbReference>
<protein>
    <submittedName>
        <fullName evidence="5">Resolvase domain-containing protein</fullName>
    </submittedName>
</protein>
<feature type="region of interest" description="Disordered" evidence="2">
    <location>
        <begin position="666"/>
        <end position="685"/>
    </location>
</feature>
<dbReference type="InterPro" id="IPR025827">
    <property type="entry name" value="Zn_ribbon_recom_dom"/>
</dbReference>
<dbReference type="SUPFAM" id="SSF53041">
    <property type="entry name" value="Resolvase-like"/>
    <property type="match status" value="1"/>
</dbReference>
<dbReference type="CDD" id="cd00338">
    <property type="entry name" value="Ser_Recombinase"/>
    <property type="match status" value="1"/>
</dbReference>
<evidence type="ECO:0000313" key="5">
    <source>
        <dbReference type="EMBL" id="EQD26435.1"/>
    </source>
</evidence>
<comment type="caution">
    <text evidence="5">The sequence shown here is derived from an EMBL/GenBank/DDBJ whole genome shotgun (WGS) entry which is preliminary data.</text>
</comment>
<dbReference type="AlphaFoldDB" id="T0Z9G8"/>
<reference evidence="5" key="1">
    <citation type="submission" date="2013-08" db="EMBL/GenBank/DDBJ databases">
        <authorList>
            <person name="Mendez C."/>
            <person name="Richter M."/>
            <person name="Ferrer M."/>
            <person name="Sanchez J."/>
        </authorList>
    </citation>
    <scope>NUCLEOTIDE SEQUENCE</scope>
</reference>
<dbReference type="InterPro" id="IPR041657">
    <property type="entry name" value="HTH_17"/>
</dbReference>
<dbReference type="InterPro" id="IPR011109">
    <property type="entry name" value="DNA_bind_recombinase_dom"/>
</dbReference>
<dbReference type="Pfam" id="PF07508">
    <property type="entry name" value="Recombinase"/>
    <property type="match status" value="1"/>
</dbReference>
<dbReference type="InterPro" id="IPR006119">
    <property type="entry name" value="Resolv_N"/>
</dbReference>
<dbReference type="Pfam" id="PF13408">
    <property type="entry name" value="Zn_ribbon_recom"/>
    <property type="match status" value="1"/>
</dbReference>
<keyword evidence="1" id="KW-0175">Coiled coil</keyword>
<dbReference type="PROSITE" id="PS51737">
    <property type="entry name" value="RECOMBINASE_DNA_BIND"/>
    <property type="match status" value="1"/>
</dbReference>
<sequence>MSKITSEHLRRQAVVYVRQSTFDQVQNNLESQRRQYALAERARALGWQEVAVIDDDLGRSGGGIHRPGFERLLATLCEGNVGAVFCIEASRLARNGRDWHTLLEFCRLVDALILDEDGIYDARQTNDRLLLGMKGTLSEMELSTLRQRSVEALMQKARRGELFMTVAIGYVRAPNDRVEMDPDRRIRKAIELVFRKFRQFGSVRQVLLWLRQERIELPSIVYGATGRAVIWKLPIYNVVRHILSNPIYAGAYAFGRTKTVTRIEQGRKHSVGGLRVPQEQWQVLIIQHHECYIDWDEYQANQRQITHNAAMKGRLVRGPARNGGALLAGLVRCGHCGRKFHVTYGGVKGNCLRYACQGAMINHGTGRCISFGGLKAERLIEEELLRRLEPLGVQAALEAIDRQACSNDERVAQKELALEQMRFEVARARRQYDAVDPDNRLVAAELERRWNEALNHHHTAEEELRALRANRPAALSEATRRTLLQLGEDLPALWHHPQSSKQLKKRIVRTLLHEIVVRKEGEKISMMLHWQGGDHTTLEFLKNKTGEHRYASPDNVVQLVRDLARVQADQGIVSTLNRLGVRTGRGHAWTEGRLRAFRDTHHIAVYVEGERLARGELTMEETAVMLNLSTETVRRLIVRKVLAAHQACKAAPWMIKRSDVERLAAEGAKSGPHTKNLDQLSLKLQ</sequence>
<feature type="domain" description="Resolvase/invertase-type recombinase catalytic" evidence="3">
    <location>
        <begin position="12"/>
        <end position="160"/>
    </location>
</feature>
<dbReference type="PANTHER" id="PTHR30461">
    <property type="entry name" value="DNA-INVERTASE FROM LAMBDOID PROPHAGE"/>
    <property type="match status" value="1"/>
</dbReference>